<evidence type="ECO:0000313" key="5">
    <source>
        <dbReference type="Proteomes" id="UP001141259"/>
    </source>
</evidence>
<dbReference type="Pfam" id="PF01494">
    <property type="entry name" value="FAD_binding_3"/>
    <property type="match status" value="2"/>
</dbReference>
<organism evidence="4 5">
    <name type="scientific">Umezawaea endophytica</name>
    <dbReference type="NCBI Taxonomy" id="1654476"/>
    <lineage>
        <taxon>Bacteria</taxon>
        <taxon>Bacillati</taxon>
        <taxon>Actinomycetota</taxon>
        <taxon>Actinomycetes</taxon>
        <taxon>Pseudonocardiales</taxon>
        <taxon>Pseudonocardiaceae</taxon>
        <taxon>Umezawaea</taxon>
    </lineage>
</organism>
<name>A0A9X2VFR6_9PSEU</name>
<accession>A0A9X2VFR6</accession>
<evidence type="ECO:0000256" key="2">
    <source>
        <dbReference type="ARBA" id="ARBA00023033"/>
    </source>
</evidence>
<dbReference type="AlphaFoldDB" id="A0A9X2VFR6"/>
<keyword evidence="2 4" id="KW-0503">Monooxygenase</keyword>
<dbReference type="GO" id="GO:0071949">
    <property type="term" value="F:FAD binding"/>
    <property type="evidence" value="ECO:0007669"/>
    <property type="project" value="InterPro"/>
</dbReference>
<keyword evidence="1" id="KW-0560">Oxidoreductase</keyword>
<dbReference type="InterPro" id="IPR036188">
    <property type="entry name" value="FAD/NAD-bd_sf"/>
</dbReference>
<evidence type="ECO:0000313" key="4">
    <source>
        <dbReference type="EMBL" id="MCS7475329.1"/>
    </source>
</evidence>
<feature type="domain" description="FAD-binding" evidence="3">
    <location>
        <begin position="7"/>
        <end position="164"/>
    </location>
</feature>
<gene>
    <name evidence="4" type="ORF">NZH93_00555</name>
</gene>
<dbReference type="InterPro" id="IPR002938">
    <property type="entry name" value="FAD-bd"/>
</dbReference>
<dbReference type="Proteomes" id="UP001141259">
    <property type="component" value="Unassembled WGS sequence"/>
</dbReference>
<dbReference type="EMBL" id="JANYMP010000001">
    <property type="protein sequence ID" value="MCS7475329.1"/>
    <property type="molecule type" value="Genomic_DNA"/>
</dbReference>
<evidence type="ECO:0000259" key="3">
    <source>
        <dbReference type="Pfam" id="PF01494"/>
    </source>
</evidence>
<dbReference type="PANTHER" id="PTHR13789:SF309">
    <property type="entry name" value="PUTATIVE (AFU_ORTHOLOGUE AFUA_6G14510)-RELATED"/>
    <property type="match status" value="1"/>
</dbReference>
<comment type="caution">
    <text evidence="4">The sequence shown here is derived from an EMBL/GenBank/DDBJ whole genome shotgun (WGS) entry which is preliminary data.</text>
</comment>
<sequence>MVERVAAVVGGGIGGLAAALALHRSGWRVVVLERAAEFTEVGAGLSLWPNAMRALGALGLAEEVRAVGAVETAGGVRDRRGRWLSRVDNGEIARRHGWPLVVVHRAELVRVLVEALPPAVLRPGSEVGAIRRDGEGVVVEFRGGTVRADLVVGADGLRSGVRRQWWPDAAEPVKSGHVAWRAITEPLPGLRPEGAVLWGRGERFGFTALPGGRFYCFAATAPGAHAEELSRTGDSAAAGGAVHAEAQGWLDPIPTLPGRRFPCFTAAAPPGRGAHAELLSRFGGWPDPIPALLAAVPADRVLRHDVHALPPLSTYVRGRAVLLGDAAHAMDPMLGQGACQALEDAVTLADCLAATADVDAALARYDAVRRPRTRAVVRRSARLGSVALWSWPPAVAVRDLAARTIPAALTLRAMAPVLGWTPPGAP</sequence>
<dbReference type="InterPro" id="IPR050493">
    <property type="entry name" value="FAD-dep_Monooxygenase_BioMet"/>
</dbReference>
<dbReference type="RefSeq" id="WP_259620851.1">
    <property type="nucleotide sequence ID" value="NZ_JANYMP010000001.1"/>
</dbReference>
<keyword evidence="5" id="KW-1185">Reference proteome</keyword>
<dbReference type="GO" id="GO:0004497">
    <property type="term" value="F:monooxygenase activity"/>
    <property type="evidence" value="ECO:0007669"/>
    <property type="project" value="UniProtKB-KW"/>
</dbReference>
<proteinExistence type="predicted"/>
<evidence type="ECO:0000256" key="1">
    <source>
        <dbReference type="ARBA" id="ARBA00023002"/>
    </source>
</evidence>
<feature type="domain" description="FAD-binding" evidence="3">
    <location>
        <begin position="313"/>
        <end position="380"/>
    </location>
</feature>
<dbReference type="Gene3D" id="3.50.50.60">
    <property type="entry name" value="FAD/NAD(P)-binding domain"/>
    <property type="match status" value="2"/>
</dbReference>
<dbReference type="PRINTS" id="PR00420">
    <property type="entry name" value="RNGMNOXGNASE"/>
</dbReference>
<dbReference type="PANTHER" id="PTHR13789">
    <property type="entry name" value="MONOOXYGENASE"/>
    <property type="match status" value="1"/>
</dbReference>
<reference evidence="4" key="1">
    <citation type="submission" date="2022-08" db="EMBL/GenBank/DDBJ databases">
        <authorList>
            <person name="Tistechok S."/>
            <person name="Samborskyy M."/>
            <person name="Roman I."/>
        </authorList>
    </citation>
    <scope>NUCLEOTIDE SEQUENCE</scope>
    <source>
        <strain evidence="4">DSM 103496</strain>
    </source>
</reference>
<dbReference type="SUPFAM" id="SSF51905">
    <property type="entry name" value="FAD/NAD(P)-binding domain"/>
    <property type="match status" value="1"/>
</dbReference>
<protein>
    <submittedName>
        <fullName evidence="4">FAD-dependent monooxygenase</fullName>
    </submittedName>
</protein>